<evidence type="ECO:0000313" key="2">
    <source>
        <dbReference type="EMBL" id="MFE3846681.1"/>
    </source>
</evidence>
<proteinExistence type="predicted"/>
<protein>
    <submittedName>
        <fullName evidence="2">Glycosyltransferase family 2 protein</fullName>
    </submittedName>
</protein>
<dbReference type="Pfam" id="PF00535">
    <property type="entry name" value="Glycos_transf_2"/>
    <property type="match status" value="1"/>
</dbReference>
<name>A0ABW6HI31_9FLAO</name>
<dbReference type="CDD" id="cd00761">
    <property type="entry name" value="Glyco_tranf_GTA_type"/>
    <property type="match status" value="1"/>
</dbReference>
<dbReference type="InterPro" id="IPR001173">
    <property type="entry name" value="Glyco_trans_2-like"/>
</dbReference>
<dbReference type="RefSeq" id="WP_379856540.1">
    <property type="nucleotide sequence ID" value="NZ_JBHZQA010000001.1"/>
</dbReference>
<dbReference type="PANTHER" id="PTHR22916:SF3">
    <property type="entry name" value="UDP-GLCNAC:BETAGAL BETA-1,3-N-ACETYLGLUCOSAMINYLTRANSFERASE-LIKE PROTEIN 1"/>
    <property type="match status" value="1"/>
</dbReference>
<dbReference type="Gene3D" id="3.90.550.10">
    <property type="entry name" value="Spore Coat Polysaccharide Biosynthesis Protein SpsA, Chain A"/>
    <property type="match status" value="1"/>
</dbReference>
<keyword evidence="3" id="KW-1185">Reference proteome</keyword>
<dbReference type="InterPro" id="IPR029044">
    <property type="entry name" value="Nucleotide-diphossugar_trans"/>
</dbReference>
<evidence type="ECO:0000259" key="1">
    <source>
        <dbReference type="Pfam" id="PF00535"/>
    </source>
</evidence>
<dbReference type="EMBL" id="JBHZQA010000001">
    <property type="protein sequence ID" value="MFE3846681.1"/>
    <property type="molecule type" value="Genomic_DNA"/>
</dbReference>
<evidence type="ECO:0000313" key="3">
    <source>
        <dbReference type="Proteomes" id="UP001600039"/>
    </source>
</evidence>
<reference evidence="2 3" key="1">
    <citation type="submission" date="2024-06" db="EMBL/GenBank/DDBJ databases">
        <title>Flavobacterium spp. isolated from glacier.</title>
        <authorList>
            <person name="Han D."/>
        </authorList>
    </citation>
    <scope>NUCLEOTIDE SEQUENCE [LARGE SCALE GENOMIC DNA]</scope>
    <source>
        <strain evidence="2 3">LB3P45</strain>
    </source>
</reference>
<sequence length="333" mass="39338">MEQITPLVSVIIPNYNHEKYLRERLKSVFNQTYPNFEVILLDDCSTDSSRTILMEYEKNPKVSHCLFNETNSGNTFIQWNKGISLAKGDYIWIAESDDFCELNFVEELIQPLIQDDQIVLSYCQSNRVDEFGTYTGDWLNHTDCLDKTFFLKNFIIEGNEFVERFLIYRNVIPNASAVLFRKKTALNLGKLEMDSFLRYCGDWLFYVKLITNNKVAFKSTALNCYRYHSKSVITMAHKAGKFDSHNDVDINIRKKMKAFFMDKKSINLSNILKINKKISNELKYEKAFYLIRNQEKIKGYLILISNFTVFIRNYKFKKNLELKINKMFSKFLY</sequence>
<accession>A0ABW6HI31</accession>
<dbReference type="Proteomes" id="UP001600039">
    <property type="component" value="Unassembled WGS sequence"/>
</dbReference>
<feature type="domain" description="Glycosyltransferase 2-like" evidence="1">
    <location>
        <begin position="9"/>
        <end position="137"/>
    </location>
</feature>
<gene>
    <name evidence="2" type="ORF">ACFX5D_01705</name>
</gene>
<organism evidence="2 3">
    <name type="scientific">Flavobacterium fructosi</name>
    <dbReference type="NCBI Taxonomy" id="3230416"/>
    <lineage>
        <taxon>Bacteria</taxon>
        <taxon>Pseudomonadati</taxon>
        <taxon>Bacteroidota</taxon>
        <taxon>Flavobacteriia</taxon>
        <taxon>Flavobacteriales</taxon>
        <taxon>Flavobacteriaceae</taxon>
        <taxon>Flavobacterium</taxon>
    </lineage>
</organism>
<dbReference type="SUPFAM" id="SSF53448">
    <property type="entry name" value="Nucleotide-diphospho-sugar transferases"/>
    <property type="match status" value="1"/>
</dbReference>
<dbReference type="PANTHER" id="PTHR22916">
    <property type="entry name" value="GLYCOSYLTRANSFERASE"/>
    <property type="match status" value="1"/>
</dbReference>
<comment type="caution">
    <text evidence="2">The sequence shown here is derived from an EMBL/GenBank/DDBJ whole genome shotgun (WGS) entry which is preliminary data.</text>
</comment>